<dbReference type="PANTHER" id="PTHR46571">
    <property type="entry name" value="SORTING NEXIN-8"/>
    <property type="match status" value="1"/>
</dbReference>
<dbReference type="CDD" id="cd06866">
    <property type="entry name" value="PX_SNX8_Mvp1p_like"/>
    <property type="match status" value="1"/>
</dbReference>
<feature type="region of interest" description="Disordered" evidence="7">
    <location>
        <begin position="181"/>
        <end position="206"/>
    </location>
</feature>
<dbReference type="InterPro" id="IPR028662">
    <property type="entry name" value="SNX8/Mvp1"/>
</dbReference>
<dbReference type="InterPro" id="IPR027267">
    <property type="entry name" value="AH/BAR_dom_sf"/>
</dbReference>
<proteinExistence type="inferred from homology"/>
<dbReference type="SUPFAM" id="SSF64268">
    <property type="entry name" value="PX domain"/>
    <property type="match status" value="1"/>
</dbReference>
<evidence type="ECO:0000256" key="2">
    <source>
        <dbReference type="ARBA" id="ARBA00010883"/>
    </source>
</evidence>
<feature type="compositionally biased region" description="Polar residues" evidence="7">
    <location>
        <begin position="119"/>
        <end position="148"/>
    </location>
</feature>
<dbReference type="InterPro" id="IPR001683">
    <property type="entry name" value="PX_dom"/>
</dbReference>
<keyword evidence="4" id="KW-0813">Transport</keyword>
<feature type="compositionally biased region" description="Polar residues" evidence="7">
    <location>
        <begin position="60"/>
        <end position="70"/>
    </location>
</feature>
<dbReference type="PROSITE" id="PS50195">
    <property type="entry name" value="PX"/>
    <property type="match status" value="1"/>
</dbReference>
<keyword evidence="10" id="KW-1185">Reference proteome</keyword>
<dbReference type="Pfam" id="PF00787">
    <property type="entry name" value="PX"/>
    <property type="match status" value="1"/>
</dbReference>
<comment type="caution">
    <text evidence="9">The sequence shown here is derived from an EMBL/GenBank/DDBJ whole genome shotgun (WGS) entry which is preliminary data.</text>
</comment>
<keyword evidence="5" id="KW-0653">Protein transport</keyword>
<dbReference type="Pfam" id="PF19566">
    <property type="entry name" value="Snx8_BAR_dom"/>
    <property type="match status" value="1"/>
</dbReference>
<evidence type="ECO:0000256" key="5">
    <source>
        <dbReference type="ARBA" id="ARBA00022927"/>
    </source>
</evidence>
<evidence type="ECO:0000256" key="6">
    <source>
        <dbReference type="ARBA" id="ARBA00023136"/>
    </source>
</evidence>
<dbReference type="PANTHER" id="PTHR46571:SF1">
    <property type="entry name" value="SORTING NEXIN-8"/>
    <property type="match status" value="1"/>
</dbReference>
<feature type="compositionally biased region" description="Polar residues" evidence="7">
    <location>
        <begin position="181"/>
        <end position="190"/>
    </location>
</feature>
<dbReference type="Proteomes" id="UP001648503">
    <property type="component" value="Unassembled WGS sequence"/>
</dbReference>
<evidence type="ECO:0000313" key="9">
    <source>
        <dbReference type="EMBL" id="KAH6593493.1"/>
    </source>
</evidence>
<feature type="domain" description="PX" evidence="8">
    <location>
        <begin position="242"/>
        <end position="350"/>
    </location>
</feature>
<dbReference type="SMART" id="SM00312">
    <property type="entry name" value="PX"/>
    <property type="match status" value="1"/>
</dbReference>
<dbReference type="Gene3D" id="1.20.1270.60">
    <property type="entry name" value="Arfaptin homology (AH) domain/BAR domain"/>
    <property type="match status" value="1"/>
</dbReference>
<name>A0ABQ8F7I5_9FUNG</name>
<feature type="region of interest" description="Disordered" evidence="7">
    <location>
        <begin position="60"/>
        <end position="82"/>
    </location>
</feature>
<organism evidence="9 10">
    <name type="scientific">Batrachochytrium salamandrivorans</name>
    <dbReference type="NCBI Taxonomy" id="1357716"/>
    <lineage>
        <taxon>Eukaryota</taxon>
        <taxon>Fungi</taxon>
        <taxon>Fungi incertae sedis</taxon>
        <taxon>Chytridiomycota</taxon>
        <taxon>Chytridiomycota incertae sedis</taxon>
        <taxon>Chytridiomycetes</taxon>
        <taxon>Rhizophydiales</taxon>
        <taxon>Rhizophydiales incertae sedis</taxon>
        <taxon>Batrachochytrium</taxon>
    </lineage>
</organism>
<dbReference type="EMBL" id="JAFCIX010000354">
    <property type="protein sequence ID" value="KAH6593493.1"/>
    <property type="molecule type" value="Genomic_DNA"/>
</dbReference>
<evidence type="ECO:0000256" key="3">
    <source>
        <dbReference type="ARBA" id="ARBA00014268"/>
    </source>
</evidence>
<dbReference type="InterPro" id="IPR035704">
    <property type="entry name" value="SNX8/Mvp1_PX"/>
</dbReference>
<evidence type="ECO:0000256" key="1">
    <source>
        <dbReference type="ARBA" id="ARBA00004287"/>
    </source>
</evidence>
<feature type="region of interest" description="Disordered" evidence="7">
    <location>
        <begin position="119"/>
        <end position="161"/>
    </location>
</feature>
<dbReference type="InterPro" id="IPR045734">
    <property type="entry name" value="Snx8_BAR_dom"/>
</dbReference>
<sequence>MATPHSTQYGVGNSRTTAADLGYSISKAASRTRNSLITNPWDTESTAVLSNLLHPTNNTINNSNMGSITPSLPPPQHSSISELEQQQLRDAFNTATAYPMSTASSSVFSPASRLLQSGTHSSFNGSAGSQSPSYLSPPTRTPAELTQDNNDEDPWQSMLPSPDLKIDFRRRISSSAVQSETFFPTSATSSDEQDRSTSWPRLVPSKPTPEAPKFVVPKSSVNWSDVMPRTGPHIPLPIEKYPRDVVDVTVSPEKGGFVFKHINYTIFSQLKSSTVLRRYSEFLWLAEILTKRYPYRILPSLPPKKVVGVHQEFIEKRRQALSRFINFVANHPVFRKDDMVFIFLTWTSSIYSFSTKHSIILEEEGNSLQMDDAMRQSIPIDVHDRLAAFQSNIDFQLQKIHDQCLIMQRIIERAQDTCIDYVRYGDILTSLIENQYVVDPSCEHHIHTGRTYRQVAGIMKSTGEIHQEQAKMTLVGLVEGLRSHSDVLVAFQDLIHRKDRVLSHLMIETISKRIQANRTKLSDMTNRKAPTKEMERLSHVIDQDQRELELEKANALFIHYCVWSELQLYHLLEDQVTALYQQHANEQILSYRKHYEIWNALSASSG</sequence>
<gene>
    <name evidence="9" type="ORF">BASA50_007303</name>
</gene>
<reference evidence="9 10" key="1">
    <citation type="submission" date="2021-02" db="EMBL/GenBank/DDBJ databases">
        <title>Variation within the Batrachochytrium salamandrivorans European outbreak.</title>
        <authorList>
            <person name="Kelly M."/>
            <person name="Pasmans F."/>
            <person name="Shea T.P."/>
            <person name="Munoz J.F."/>
            <person name="Carranza S."/>
            <person name="Cuomo C.A."/>
            <person name="Martel A."/>
        </authorList>
    </citation>
    <scope>NUCLEOTIDE SEQUENCE [LARGE SCALE GENOMIC DNA]</scope>
    <source>
        <strain evidence="9 10">AMFP18/2</strain>
    </source>
</reference>
<evidence type="ECO:0000256" key="4">
    <source>
        <dbReference type="ARBA" id="ARBA00022448"/>
    </source>
</evidence>
<accession>A0ABQ8F7I5</accession>
<evidence type="ECO:0000256" key="7">
    <source>
        <dbReference type="SAM" id="MobiDB-lite"/>
    </source>
</evidence>
<comment type="similarity">
    <text evidence="2">Belongs to the sorting nexin family.</text>
</comment>
<keyword evidence="6" id="KW-0472">Membrane</keyword>
<dbReference type="InterPro" id="IPR036871">
    <property type="entry name" value="PX_dom_sf"/>
</dbReference>
<comment type="subcellular location">
    <subcellularLocation>
        <location evidence="1">Membrane</location>
        <topology evidence="1">Peripheral membrane protein</topology>
        <orientation evidence="1">Cytoplasmic side</orientation>
    </subcellularLocation>
</comment>
<evidence type="ECO:0000259" key="8">
    <source>
        <dbReference type="PROSITE" id="PS50195"/>
    </source>
</evidence>
<dbReference type="Gene3D" id="3.30.1520.10">
    <property type="entry name" value="Phox-like domain"/>
    <property type="match status" value="1"/>
</dbReference>
<evidence type="ECO:0000313" key="10">
    <source>
        <dbReference type="Proteomes" id="UP001648503"/>
    </source>
</evidence>
<protein>
    <recommendedName>
        <fullName evidence="3">Sorting nexin MVP1</fullName>
    </recommendedName>
</protein>